<dbReference type="AlphaFoldDB" id="A0A2W4W7L7"/>
<comment type="function">
    <text evidence="5">H(+)-stimulated, divalent metal cation uptake system.</text>
</comment>
<keyword evidence="5" id="KW-0813">Transport</keyword>
<evidence type="ECO:0000313" key="7">
    <source>
        <dbReference type="Proteomes" id="UP000249467"/>
    </source>
</evidence>
<comment type="subcellular location">
    <subcellularLocation>
        <location evidence="5">Cell membrane</location>
        <topology evidence="5">Multi-pass membrane protein</topology>
    </subcellularLocation>
    <subcellularLocation>
        <location evidence="1">Membrane</location>
        <topology evidence="1">Multi-pass membrane protein</topology>
    </subcellularLocation>
</comment>
<dbReference type="EMBL" id="QBML01000027">
    <property type="protein sequence ID" value="PZO37929.1"/>
    <property type="molecule type" value="Genomic_DNA"/>
</dbReference>
<evidence type="ECO:0000256" key="1">
    <source>
        <dbReference type="ARBA" id="ARBA00004141"/>
    </source>
</evidence>
<reference evidence="6 7" key="1">
    <citation type="submission" date="2018-04" db="EMBL/GenBank/DDBJ databases">
        <authorList>
            <person name="Go L.Y."/>
            <person name="Mitchell J.A."/>
        </authorList>
    </citation>
    <scope>NUCLEOTIDE SEQUENCE [LARGE SCALE GENOMIC DNA]</scope>
    <source>
        <strain evidence="6">ULC066bin1</strain>
    </source>
</reference>
<feature type="transmembrane region" description="Helical" evidence="5">
    <location>
        <begin position="352"/>
        <end position="370"/>
    </location>
</feature>
<keyword evidence="4 5" id="KW-0472">Membrane</keyword>
<dbReference type="NCBIfam" id="TIGR01197">
    <property type="entry name" value="nramp"/>
    <property type="match status" value="1"/>
</dbReference>
<feature type="transmembrane region" description="Helical" evidence="5">
    <location>
        <begin position="69"/>
        <end position="90"/>
    </location>
</feature>
<feature type="transmembrane region" description="Helical" evidence="5">
    <location>
        <begin position="34"/>
        <end position="49"/>
    </location>
</feature>
<feature type="transmembrane region" description="Helical" evidence="5">
    <location>
        <begin position="168"/>
        <end position="190"/>
    </location>
</feature>
<keyword evidence="5" id="KW-1003">Cell membrane</keyword>
<evidence type="ECO:0000313" key="6">
    <source>
        <dbReference type="EMBL" id="PZO37929.1"/>
    </source>
</evidence>
<feature type="transmembrane region" description="Helical" evidence="5">
    <location>
        <begin position="413"/>
        <end position="435"/>
    </location>
</feature>
<dbReference type="InterPro" id="IPR001046">
    <property type="entry name" value="NRAMP_fam"/>
</dbReference>
<dbReference type="NCBIfam" id="NF037982">
    <property type="entry name" value="Nramp_1"/>
    <property type="match status" value="1"/>
</dbReference>
<name>A0A2W4W7L7_9CYAN</name>
<proteinExistence type="inferred from homology"/>
<dbReference type="NCBIfam" id="NF001923">
    <property type="entry name" value="PRK00701.1"/>
    <property type="match status" value="1"/>
</dbReference>
<feature type="transmembrane region" description="Helical" evidence="5">
    <location>
        <begin position="265"/>
        <end position="285"/>
    </location>
</feature>
<dbReference type="PANTHER" id="PTHR11706">
    <property type="entry name" value="SOLUTE CARRIER PROTEIN FAMILY 11 MEMBER"/>
    <property type="match status" value="1"/>
</dbReference>
<evidence type="ECO:0000256" key="5">
    <source>
        <dbReference type="HAMAP-Rule" id="MF_00221"/>
    </source>
</evidence>
<keyword evidence="5" id="KW-0406">Ion transport</keyword>
<sequence length="439" mass="47643">MFQWLPKLPTAPFCSSEVQGTVTIPRHASSWRKFLAFMGPGLLVSVGYMDPGNWATDIEGGSKFGYSLLSIIFLSNLIAILLQSLCVRLGMVTGQDLAQACRAQFKLPLNIILWLFAEVAIAACDLAEILGSALALNLLFHLPLVWGVLITGFDLVVVLLLQGKGFRWLEAIILGLVSTIAFCFLVEILFAHPDWLAVAQGYIPQSSIVTNSNQLYLAVSILGATVMPHNLYLHSAIVQIRKWQDAIPDARTAVRYATWDSTFSLIAALFVNSAILIVAASTFHFSGNQQVAEIQDAYQLLTPLLGSGLASLLFGLALLASGQSSTFTGTIAGQVIMEGFLDLRIPCWQRRLLTRCLAIAPALIGLSLLGESGVGKLLVLSQVVLSLQLPFAIVPLILFTGNVKLMGKFANPLWIKILAWMIAGIITGLNLWLLLRLLS</sequence>
<reference evidence="6 7" key="2">
    <citation type="submission" date="2018-06" db="EMBL/GenBank/DDBJ databases">
        <title>Metagenomic assembly of (sub)arctic Cyanobacteria and their associated microbiome from non-axenic cultures.</title>
        <authorList>
            <person name="Baurain D."/>
        </authorList>
    </citation>
    <scope>NUCLEOTIDE SEQUENCE [LARGE SCALE GENOMIC DNA]</scope>
    <source>
        <strain evidence="6">ULC066bin1</strain>
    </source>
</reference>
<gene>
    <name evidence="5" type="primary">mntH</name>
    <name evidence="6" type="ORF">DCF19_17875</name>
</gene>
<evidence type="ECO:0000256" key="3">
    <source>
        <dbReference type="ARBA" id="ARBA00022989"/>
    </source>
</evidence>
<feature type="transmembrane region" description="Helical" evidence="5">
    <location>
        <begin position="215"/>
        <end position="233"/>
    </location>
</feature>
<protein>
    <recommendedName>
        <fullName evidence="5">Divalent metal cation transporter MntH</fullName>
    </recommendedName>
</protein>
<accession>A0A2W4W7L7</accession>
<dbReference type="GO" id="GO:0034755">
    <property type="term" value="P:iron ion transmembrane transport"/>
    <property type="evidence" value="ECO:0007669"/>
    <property type="project" value="TreeGrafter"/>
</dbReference>
<keyword evidence="2 5" id="KW-0812">Transmembrane</keyword>
<comment type="caution">
    <text evidence="6">The sequence shown here is derived from an EMBL/GenBank/DDBJ whole genome shotgun (WGS) entry which is preliminary data.</text>
</comment>
<feature type="transmembrane region" description="Helical" evidence="5">
    <location>
        <begin position="111"/>
        <end position="134"/>
    </location>
</feature>
<dbReference type="HAMAP" id="MF_00221">
    <property type="entry name" value="NRAMP"/>
    <property type="match status" value="1"/>
</dbReference>
<dbReference type="Proteomes" id="UP000249467">
    <property type="component" value="Unassembled WGS sequence"/>
</dbReference>
<feature type="transmembrane region" description="Helical" evidence="5">
    <location>
        <begin position="382"/>
        <end position="401"/>
    </location>
</feature>
<organism evidence="6 7">
    <name type="scientific">Pseudanabaena frigida</name>
    <dbReference type="NCBI Taxonomy" id="945775"/>
    <lineage>
        <taxon>Bacteria</taxon>
        <taxon>Bacillati</taxon>
        <taxon>Cyanobacteriota</taxon>
        <taxon>Cyanophyceae</taxon>
        <taxon>Pseudanabaenales</taxon>
        <taxon>Pseudanabaenaceae</taxon>
        <taxon>Pseudanabaena</taxon>
    </lineage>
</organism>
<dbReference type="GO" id="GO:0046872">
    <property type="term" value="F:metal ion binding"/>
    <property type="evidence" value="ECO:0007669"/>
    <property type="project" value="UniProtKB-UniRule"/>
</dbReference>
<comment type="similarity">
    <text evidence="5">Belongs to the NRAMP family.</text>
</comment>
<dbReference type="Pfam" id="PF01566">
    <property type="entry name" value="Nramp"/>
    <property type="match status" value="1"/>
</dbReference>
<feature type="transmembrane region" description="Helical" evidence="5">
    <location>
        <begin position="140"/>
        <end position="161"/>
    </location>
</feature>
<keyword evidence="3 5" id="KW-1133">Transmembrane helix</keyword>
<evidence type="ECO:0000256" key="4">
    <source>
        <dbReference type="ARBA" id="ARBA00023136"/>
    </source>
</evidence>
<dbReference type="GO" id="GO:0005384">
    <property type="term" value="F:manganese ion transmembrane transporter activity"/>
    <property type="evidence" value="ECO:0007669"/>
    <property type="project" value="TreeGrafter"/>
</dbReference>
<dbReference type="PANTHER" id="PTHR11706:SF75">
    <property type="entry name" value="ETHYLENE-INSENSITIVE PROTEIN 2"/>
    <property type="match status" value="1"/>
</dbReference>
<feature type="transmembrane region" description="Helical" evidence="5">
    <location>
        <begin position="297"/>
        <end position="319"/>
    </location>
</feature>
<evidence type="ECO:0000256" key="2">
    <source>
        <dbReference type="ARBA" id="ARBA00022692"/>
    </source>
</evidence>
<dbReference type="GO" id="GO:0015293">
    <property type="term" value="F:symporter activity"/>
    <property type="evidence" value="ECO:0007669"/>
    <property type="project" value="UniProtKB-UniRule"/>
</dbReference>
<dbReference type="GO" id="GO:0015086">
    <property type="term" value="F:cadmium ion transmembrane transporter activity"/>
    <property type="evidence" value="ECO:0007669"/>
    <property type="project" value="TreeGrafter"/>
</dbReference>
<keyword evidence="5" id="KW-0769">Symport</keyword>
<dbReference type="PRINTS" id="PR00447">
    <property type="entry name" value="NATRESASSCMP"/>
</dbReference>
<dbReference type="GO" id="GO:0005886">
    <property type="term" value="C:plasma membrane"/>
    <property type="evidence" value="ECO:0007669"/>
    <property type="project" value="UniProtKB-SubCell"/>
</dbReference>